<comment type="similarity">
    <text evidence="2">Belongs to the BIG1 family.</text>
</comment>
<organism evidence="12 13">
    <name type="scientific">Acrodontium crateriforme</name>
    <dbReference type="NCBI Taxonomy" id="150365"/>
    <lineage>
        <taxon>Eukaryota</taxon>
        <taxon>Fungi</taxon>
        <taxon>Dikarya</taxon>
        <taxon>Ascomycota</taxon>
        <taxon>Pezizomycotina</taxon>
        <taxon>Dothideomycetes</taxon>
        <taxon>Dothideomycetidae</taxon>
        <taxon>Mycosphaerellales</taxon>
        <taxon>Teratosphaeriaceae</taxon>
        <taxon>Acrodontium</taxon>
    </lineage>
</organism>
<keyword evidence="7 10" id="KW-1133">Transmembrane helix</keyword>
<dbReference type="InterPro" id="IPR037654">
    <property type="entry name" value="Big1"/>
</dbReference>
<evidence type="ECO:0000256" key="5">
    <source>
        <dbReference type="ARBA" id="ARBA00022729"/>
    </source>
</evidence>
<evidence type="ECO:0000256" key="1">
    <source>
        <dbReference type="ARBA" id="ARBA00004115"/>
    </source>
</evidence>
<evidence type="ECO:0000256" key="3">
    <source>
        <dbReference type="ARBA" id="ARBA00022089"/>
    </source>
</evidence>
<evidence type="ECO:0000259" key="11">
    <source>
        <dbReference type="Pfam" id="PF20520"/>
    </source>
</evidence>
<dbReference type="GO" id="GO:0009272">
    <property type="term" value="P:fungal-type cell wall biogenesis"/>
    <property type="evidence" value="ECO:0007669"/>
    <property type="project" value="TreeGrafter"/>
</dbReference>
<keyword evidence="4 10" id="KW-0812">Transmembrane</keyword>
<dbReference type="Proteomes" id="UP001303373">
    <property type="component" value="Chromosome 9"/>
</dbReference>
<dbReference type="AlphaFoldDB" id="A0AAQ3M8X5"/>
<dbReference type="Pfam" id="PF20520">
    <property type="entry name" value="Ac45-VOA1_TM"/>
    <property type="match status" value="1"/>
</dbReference>
<keyword evidence="6" id="KW-0256">Endoplasmic reticulum</keyword>
<accession>A0AAQ3M8X5</accession>
<dbReference type="EMBL" id="CP138588">
    <property type="protein sequence ID" value="WPH03065.1"/>
    <property type="molecule type" value="Genomic_DNA"/>
</dbReference>
<dbReference type="PANTHER" id="PTHR28285:SF1">
    <property type="entry name" value="PROTEIN BIG1"/>
    <property type="match status" value="1"/>
</dbReference>
<gene>
    <name evidence="12" type="ORF">R9X50_00593900</name>
</gene>
<dbReference type="GO" id="GO:0006078">
    <property type="term" value="P:(1-&gt;6)-beta-D-glucan biosynthetic process"/>
    <property type="evidence" value="ECO:0007669"/>
    <property type="project" value="TreeGrafter"/>
</dbReference>
<feature type="domain" description="V-type proton ATPase subunit S1/VOA1 transmembrane" evidence="11">
    <location>
        <begin position="248"/>
        <end position="287"/>
    </location>
</feature>
<comment type="subcellular location">
    <subcellularLocation>
        <location evidence="1">Endoplasmic reticulum membrane</location>
        <topology evidence="1">Single-pass type I membrane protein</topology>
    </subcellularLocation>
</comment>
<keyword evidence="9" id="KW-0961">Cell wall biogenesis/degradation</keyword>
<evidence type="ECO:0000313" key="12">
    <source>
        <dbReference type="EMBL" id="WPH03065.1"/>
    </source>
</evidence>
<evidence type="ECO:0000256" key="2">
    <source>
        <dbReference type="ARBA" id="ARBA00008203"/>
    </source>
</evidence>
<dbReference type="GO" id="GO:0071555">
    <property type="term" value="P:cell wall organization"/>
    <property type="evidence" value="ECO:0007669"/>
    <property type="project" value="UniProtKB-KW"/>
</dbReference>
<dbReference type="GO" id="GO:0005789">
    <property type="term" value="C:endoplasmic reticulum membrane"/>
    <property type="evidence" value="ECO:0007669"/>
    <property type="project" value="UniProtKB-SubCell"/>
</dbReference>
<dbReference type="PANTHER" id="PTHR28285">
    <property type="entry name" value="PROTEIN BIG1"/>
    <property type="match status" value="1"/>
</dbReference>
<sequence>MLRQITTALLAATAVQGLNDASPFFALSSEPFKSNAFQSTQIATVQDVENGLINSLSDCSHAYYLFLSQPGLKAADFQHMPKLKQRIATRKNNTLIEVSTVVGEIDSEGVRGKISKMCKATEAVLDDEAWGHVDSATFMRPLTALANNQAQKTRIQIAKNTDEELDLNIQKIEAQGRPFLIVYTSPHHLIDEKLREPPPYAMDEPALSMPHSDLKRDEELYKRLIEERASNNASDNAQAGLPLFEKYQFLSPGIFMGLSVSLLLFSILYVGISAIAGLEVSYMAFSKEMGPQAQKSK</sequence>
<keyword evidence="13" id="KW-1185">Reference proteome</keyword>
<reference evidence="12 13" key="1">
    <citation type="submission" date="2023-11" db="EMBL/GenBank/DDBJ databases">
        <title>An acidophilic fungus is an integral part of prey digestion in a carnivorous sundew plant.</title>
        <authorList>
            <person name="Tsai I.J."/>
        </authorList>
    </citation>
    <scope>NUCLEOTIDE SEQUENCE [LARGE SCALE GENOMIC DNA]</scope>
    <source>
        <strain evidence="12">169a</strain>
    </source>
</reference>
<evidence type="ECO:0000256" key="9">
    <source>
        <dbReference type="ARBA" id="ARBA00023316"/>
    </source>
</evidence>
<name>A0AAQ3M8X5_9PEZI</name>
<feature type="transmembrane region" description="Helical" evidence="10">
    <location>
        <begin position="254"/>
        <end position="278"/>
    </location>
</feature>
<evidence type="ECO:0000256" key="7">
    <source>
        <dbReference type="ARBA" id="ARBA00022989"/>
    </source>
</evidence>
<dbReference type="InterPro" id="IPR046756">
    <property type="entry name" value="VAS1/VOA1_TM"/>
</dbReference>
<keyword evidence="5" id="KW-0732">Signal</keyword>
<evidence type="ECO:0000256" key="4">
    <source>
        <dbReference type="ARBA" id="ARBA00022692"/>
    </source>
</evidence>
<evidence type="ECO:0000256" key="6">
    <source>
        <dbReference type="ARBA" id="ARBA00022824"/>
    </source>
</evidence>
<evidence type="ECO:0000256" key="10">
    <source>
        <dbReference type="SAM" id="Phobius"/>
    </source>
</evidence>
<keyword evidence="8 10" id="KW-0472">Membrane</keyword>
<evidence type="ECO:0000256" key="8">
    <source>
        <dbReference type="ARBA" id="ARBA00023136"/>
    </source>
</evidence>
<proteinExistence type="inferred from homology"/>
<protein>
    <recommendedName>
        <fullName evidence="3">Protein BIG1</fullName>
    </recommendedName>
</protein>
<evidence type="ECO:0000313" key="13">
    <source>
        <dbReference type="Proteomes" id="UP001303373"/>
    </source>
</evidence>